<dbReference type="InterPro" id="IPR002514">
    <property type="entry name" value="Transposase_8"/>
</dbReference>
<evidence type="ECO:0000256" key="1">
    <source>
        <dbReference type="ARBA" id="ARBA00009964"/>
    </source>
</evidence>
<name>A0A1G9EVM0_9GAMM</name>
<dbReference type="Gene3D" id="1.10.10.60">
    <property type="entry name" value="Homeodomain-like"/>
    <property type="match status" value="1"/>
</dbReference>
<protein>
    <submittedName>
        <fullName evidence="3">Transposase and inactivated derivatives</fullName>
    </submittedName>
</protein>
<feature type="coiled-coil region" evidence="2">
    <location>
        <begin position="61"/>
        <end position="88"/>
    </location>
</feature>
<dbReference type="EMBL" id="FNES01000037">
    <property type="protein sequence ID" value="SDK80131.1"/>
    <property type="molecule type" value="Genomic_DNA"/>
</dbReference>
<evidence type="ECO:0000256" key="2">
    <source>
        <dbReference type="SAM" id="Coils"/>
    </source>
</evidence>
<gene>
    <name evidence="3" type="ORF">SAMN04487954_1371</name>
</gene>
<dbReference type="InterPro" id="IPR051839">
    <property type="entry name" value="RD_transcriptional_regulator"/>
</dbReference>
<sequence>MTKKTRRRFSDEFKADAVSLVIDQGYSVSEAARRLGVERSVLDRWCRKHRQQVSGTPERQEDDRDAEIKKLREEVRKLKIEKDILKNCLGMVPACRHRNPAAAYAQQWRQRRSRLLFGGMTPLKNVARAAFWT</sequence>
<dbReference type="PANTHER" id="PTHR33215:SF13">
    <property type="entry name" value="PROTEIN DISTAL ANTENNA"/>
    <property type="match status" value="1"/>
</dbReference>
<dbReference type="InterPro" id="IPR009057">
    <property type="entry name" value="Homeodomain-like_sf"/>
</dbReference>
<evidence type="ECO:0000313" key="3">
    <source>
        <dbReference type="EMBL" id="SDK80131.1"/>
    </source>
</evidence>
<dbReference type="GO" id="GO:0006313">
    <property type="term" value="P:DNA transposition"/>
    <property type="evidence" value="ECO:0007669"/>
    <property type="project" value="InterPro"/>
</dbReference>
<comment type="similarity">
    <text evidence="1">Belongs to the transposase 8 family.</text>
</comment>
<organism evidence="3 4">
    <name type="scientific">Billgrantia gudaonensis</name>
    <dbReference type="NCBI Taxonomy" id="376427"/>
    <lineage>
        <taxon>Bacteria</taxon>
        <taxon>Pseudomonadati</taxon>
        <taxon>Pseudomonadota</taxon>
        <taxon>Gammaproteobacteria</taxon>
        <taxon>Oceanospirillales</taxon>
        <taxon>Halomonadaceae</taxon>
        <taxon>Billgrantia</taxon>
    </lineage>
</organism>
<dbReference type="GO" id="GO:0004803">
    <property type="term" value="F:transposase activity"/>
    <property type="evidence" value="ECO:0007669"/>
    <property type="project" value="InterPro"/>
</dbReference>
<evidence type="ECO:0000313" key="4">
    <source>
        <dbReference type="Proteomes" id="UP000198525"/>
    </source>
</evidence>
<dbReference type="AlphaFoldDB" id="A0A1G9EVM0"/>
<dbReference type="Pfam" id="PF01527">
    <property type="entry name" value="HTH_Tnp_1"/>
    <property type="match status" value="1"/>
</dbReference>
<keyword evidence="4" id="KW-1185">Reference proteome</keyword>
<dbReference type="PANTHER" id="PTHR33215">
    <property type="entry name" value="PROTEIN DISTAL ANTENNA"/>
    <property type="match status" value="1"/>
</dbReference>
<dbReference type="Proteomes" id="UP000198525">
    <property type="component" value="Unassembled WGS sequence"/>
</dbReference>
<reference evidence="3 4" key="1">
    <citation type="submission" date="2016-10" db="EMBL/GenBank/DDBJ databases">
        <authorList>
            <person name="de Groot N.N."/>
        </authorList>
    </citation>
    <scope>NUCLEOTIDE SEQUENCE [LARGE SCALE GENOMIC DNA]</scope>
    <source>
        <strain evidence="3 4">CGMCC 1.6133</strain>
    </source>
</reference>
<accession>A0A1G9EVM0</accession>
<proteinExistence type="inferred from homology"/>
<dbReference type="SUPFAM" id="SSF46689">
    <property type="entry name" value="Homeodomain-like"/>
    <property type="match status" value="1"/>
</dbReference>
<dbReference type="GO" id="GO:0003677">
    <property type="term" value="F:DNA binding"/>
    <property type="evidence" value="ECO:0007669"/>
    <property type="project" value="InterPro"/>
</dbReference>
<keyword evidence="2" id="KW-0175">Coiled coil</keyword>
<dbReference type="STRING" id="376427.SAMN04487954_1371"/>